<dbReference type="SUPFAM" id="SSF48008">
    <property type="entry name" value="GntR ligand-binding domain-like"/>
    <property type="match status" value="1"/>
</dbReference>
<evidence type="ECO:0000313" key="6">
    <source>
        <dbReference type="Proteomes" id="UP000198615"/>
    </source>
</evidence>
<sequence>MTGSISLTQQTTEALRAKIAEGPMKPGDRLPTEKELEAEFGVSRTVIREAVAVLKAEGLVEPRRGAGIFVLDPVLSRPRGMPSFLPGQMYQALDLLELRMAVEVEAAGLAATRRTLSQDARIREHMADFGRALETGAKTVELDIAFHDAIAQGTNNALFPGFLESLGRNAIPRSSLSAEQRARLISHDYLQRVHQEHLAIADAISAGDADRARDAMRAHLSGSIARYRASL</sequence>
<dbReference type="SUPFAM" id="SSF46785">
    <property type="entry name" value="Winged helix' DNA-binding domain"/>
    <property type="match status" value="1"/>
</dbReference>
<dbReference type="InterPro" id="IPR000524">
    <property type="entry name" value="Tscrpt_reg_HTH_GntR"/>
</dbReference>
<dbReference type="Gene3D" id="1.10.10.10">
    <property type="entry name" value="Winged helix-like DNA-binding domain superfamily/Winged helix DNA-binding domain"/>
    <property type="match status" value="1"/>
</dbReference>
<dbReference type="GO" id="GO:0003700">
    <property type="term" value="F:DNA-binding transcription factor activity"/>
    <property type="evidence" value="ECO:0007669"/>
    <property type="project" value="InterPro"/>
</dbReference>
<evidence type="ECO:0000259" key="4">
    <source>
        <dbReference type="PROSITE" id="PS50949"/>
    </source>
</evidence>
<feature type="domain" description="HTH gntR-type" evidence="4">
    <location>
        <begin position="5"/>
        <end position="73"/>
    </location>
</feature>
<evidence type="ECO:0000256" key="1">
    <source>
        <dbReference type="ARBA" id="ARBA00023015"/>
    </source>
</evidence>
<dbReference type="InterPro" id="IPR011711">
    <property type="entry name" value="GntR_C"/>
</dbReference>
<dbReference type="PANTHER" id="PTHR43537:SF5">
    <property type="entry name" value="UXU OPERON TRANSCRIPTIONAL REGULATOR"/>
    <property type="match status" value="1"/>
</dbReference>
<keyword evidence="1" id="KW-0805">Transcription regulation</keyword>
<dbReference type="PANTHER" id="PTHR43537">
    <property type="entry name" value="TRANSCRIPTIONAL REGULATOR, GNTR FAMILY"/>
    <property type="match status" value="1"/>
</dbReference>
<dbReference type="Proteomes" id="UP000198615">
    <property type="component" value="Unassembled WGS sequence"/>
</dbReference>
<protein>
    <submittedName>
        <fullName evidence="5">DNA-binding transcriptional regulator, FadR family</fullName>
    </submittedName>
</protein>
<dbReference type="EMBL" id="FNBW01000005">
    <property type="protein sequence ID" value="SDF66034.1"/>
    <property type="molecule type" value="Genomic_DNA"/>
</dbReference>
<dbReference type="OrthoDB" id="9809707at2"/>
<dbReference type="Gene3D" id="1.20.120.530">
    <property type="entry name" value="GntR ligand-binding domain-like"/>
    <property type="match status" value="1"/>
</dbReference>
<dbReference type="SMART" id="SM00895">
    <property type="entry name" value="FCD"/>
    <property type="match status" value="1"/>
</dbReference>
<keyword evidence="3" id="KW-0804">Transcription</keyword>
<dbReference type="InterPro" id="IPR036388">
    <property type="entry name" value="WH-like_DNA-bd_sf"/>
</dbReference>
<dbReference type="RefSeq" id="WP_028792706.1">
    <property type="nucleotide sequence ID" value="NZ_FNBW01000005.1"/>
</dbReference>
<dbReference type="PRINTS" id="PR00035">
    <property type="entry name" value="HTHGNTR"/>
</dbReference>
<accession>A0A8G2BH32</accession>
<keyword evidence="2 5" id="KW-0238">DNA-binding</keyword>
<name>A0A8G2BH32_9PROT</name>
<dbReference type="CDD" id="cd07377">
    <property type="entry name" value="WHTH_GntR"/>
    <property type="match status" value="1"/>
</dbReference>
<dbReference type="AlphaFoldDB" id="A0A8G2BH32"/>
<evidence type="ECO:0000256" key="3">
    <source>
        <dbReference type="ARBA" id="ARBA00023163"/>
    </source>
</evidence>
<proteinExistence type="predicted"/>
<organism evidence="5 6">
    <name type="scientific">Thalassobaculum litoreum DSM 18839</name>
    <dbReference type="NCBI Taxonomy" id="1123362"/>
    <lineage>
        <taxon>Bacteria</taxon>
        <taxon>Pseudomonadati</taxon>
        <taxon>Pseudomonadota</taxon>
        <taxon>Alphaproteobacteria</taxon>
        <taxon>Rhodospirillales</taxon>
        <taxon>Thalassobaculaceae</taxon>
        <taxon>Thalassobaculum</taxon>
    </lineage>
</organism>
<dbReference type="PROSITE" id="PS50949">
    <property type="entry name" value="HTH_GNTR"/>
    <property type="match status" value="1"/>
</dbReference>
<dbReference type="InterPro" id="IPR036390">
    <property type="entry name" value="WH_DNA-bd_sf"/>
</dbReference>
<dbReference type="InterPro" id="IPR008920">
    <property type="entry name" value="TF_FadR/GntR_C"/>
</dbReference>
<evidence type="ECO:0000313" key="5">
    <source>
        <dbReference type="EMBL" id="SDF66034.1"/>
    </source>
</evidence>
<dbReference type="Pfam" id="PF00392">
    <property type="entry name" value="GntR"/>
    <property type="match status" value="1"/>
</dbReference>
<reference evidence="5 6" key="1">
    <citation type="submission" date="2016-10" db="EMBL/GenBank/DDBJ databases">
        <authorList>
            <person name="Varghese N."/>
            <person name="Submissions S."/>
        </authorList>
    </citation>
    <scope>NUCLEOTIDE SEQUENCE [LARGE SCALE GENOMIC DNA]</scope>
    <source>
        <strain evidence="5 6">DSM 18839</strain>
    </source>
</reference>
<comment type="caution">
    <text evidence="5">The sequence shown here is derived from an EMBL/GenBank/DDBJ whole genome shotgun (WGS) entry which is preliminary data.</text>
</comment>
<dbReference type="GO" id="GO:0003677">
    <property type="term" value="F:DNA binding"/>
    <property type="evidence" value="ECO:0007669"/>
    <property type="project" value="UniProtKB-KW"/>
</dbReference>
<dbReference type="Pfam" id="PF07729">
    <property type="entry name" value="FCD"/>
    <property type="match status" value="1"/>
</dbReference>
<gene>
    <name evidence="5" type="ORF">SAMN05660686_01958</name>
</gene>
<evidence type="ECO:0000256" key="2">
    <source>
        <dbReference type="ARBA" id="ARBA00023125"/>
    </source>
</evidence>
<keyword evidence="6" id="KW-1185">Reference proteome</keyword>
<dbReference type="SMART" id="SM00345">
    <property type="entry name" value="HTH_GNTR"/>
    <property type="match status" value="1"/>
</dbReference>